<dbReference type="AlphaFoldDB" id="A0A8J8T513"/>
<accession>A0A8J8T513</accession>
<keyword evidence="2" id="KW-1185">Reference proteome</keyword>
<evidence type="ECO:0000313" key="1">
    <source>
        <dbReference type="EMBL" id="TNV81995.1"/>
    </source>
</evidence>
<dbReference type="Proteomes" id="UP000785679">
    <property type="component" value="Unassembled WGS sequence"/>
</dbReference>
<organism evidence="1 2">
    <name type="scientific">Halteria grandinella</name>
    <dbReference type="NCBI Taxonomy" id="5974"/>
    <lineage>
        <taxon>Eukaryota</taxon>
        <taxon>Sar</taxon>
        <taxon>Alveolata</taxon>
        <taxon>Ciliophora</taxon>
        <taxon>Intramacronucleata</taxon>
        <taxon>Spirotrichea</taxon>
        <taxon>Stichotrichia</taxon>
        <taxon>Sporadotrichida</taxon>
        <taxon>Halteriidae</taxon>
        <taxon>Halteria</taxon>
    </lineage>
</organism>
<proteinExistence type="predicted"/>
<protein>
    <submittedName>
        <fullName evidence="1">Uncharacterized protein</fullName>
    </submittedName>
</protein>
<reference evidence="1" key="1">
    <citation type="submission" date="2019-06" db="EMBL/GenBank/DDBJ databases">
        <authorList>
            <person name="Zheng W."/>
        </authorList>
    </citation>
    <scope>NUCLEOTIDE SEQUENCE</scope>
    <source>
        <strain evidence="1">QDHG01</strain>
    </source>
</reference>
<gene>
    <name evidence="1" type="ORF">FGO68_gene2168</name>
</gene>
<dbReference type="EMBL" id="RRYP01005483">
    <property type="protein sequence ID" value="TNV81995.1"/>
    <property type="molecule type" value="Genomic_DNA"/>
</dbReference>
<sequence>MDPKIYIPCQLQVLTLKVYETLDKNQILEFVKALHTRLNVDERGGRPLHLRFQRMFEKEFYLQLLEFEPLLRVECEVQFDNMENSVQEQLELTKLLLSKRNQQLI</sequence>
<comment type="caution">
    <text evidence="1">The sequence shown here is derived from an EMBL/GenBank/DDBJ whole genome shotgun (WGS) entry which is preliminary data.</text>
</comment>
<name>A0A8J8T513_HALGN</name>
<evidence type="ECO:0000313" key="2">
    <source>
        <dbReference type="Proteomes" id="UP000785679"/>
    </source>
</evidence>